<keyword evidence="3 13" id="KW-0138">CF(0)</keyword>
<gene>
    <name evidence="13" type="primary">atpF</name>
    <name evidence="17" type="ORF">GV832_03150</name>
</gene>
<evidence type="ECO:0000256" key="16">
    <source>
        <dbReference type="SAM" id="SignalP"/>
    </source>
</evidence>
<comment type="function">
    <text evidence="11">Component of the F(0) channel, it forms part of the peripheral stalk, linking F(1) to F(0). The b'-subunit is a diverged and duplicated form of b found in plants and photosynthetic bacteria.</text>
</comment>
<evidence type="ECO:0000256" key="15">
    <source>
        <dbReference type="SAM" id="Coils"/>
    </source>
</evidence>
<dbReference type="GO" id="GO:0046933">
    <property type="term" value="F:proton-transporting ATP synthase activity, rotational mechanism"/>
    <property type="evidence" value="ECO:0007669"/>
    <property type="project" value="UniProtKB-UniRule"/>
</dbReference>
<comment type="caution">
    <text evidence="17">The sequence shown here is derived from an EMBL/GenBank/DDBJ whole genome shotgun (WGS) entry which is preliminary data.</text>
</comment>
<keyword evidence="7 13" id="KW-0406">Ion transport</keyword>
<keyword evidence="18" id="KW-1185">Reference proteome</keyword>
<keyword evidence="6 13" id="KW-1133">Transmembrane helix</keyword>
<evidence type="ECO:0000256" key="6">
    <source>
        <dbReference type="ARBA" id="ARBA00022989"/>
    </source>
</evidence>
<protein>
    <recommendedName>
        <fullName evidence="13">ATP synthase subunit b</fullName>
    </recommendedName>
    <alternativeName>
        <fullName evidence="13">ATP synthase F(0) sector subunit b</fullName>
    </alternativeName>
    <alternativeName>
        <fullName evidence="13">ATPase subunit I</fullName>
    </alternativeName>
    <alternativeName>
        <fullName evidence="13">F-type ATPase subunit b</fullName>
        <shortName evidence="13">F-ATPase subunit b</shortName>
    </alternativeName>
</protein>
<comment type="subunit">
    <text evidence="13">F-type ATPases have 2 components, F(1) - the catalytic core - and F(0) - the membrane proton channel. F(1) has five subunits: alpha(3), beta(3), gamma(1), delta(1), epsilon(1). F(0) has three main subunits: a(1), b(2) and c(10-14). The alpha and beta chains form an alternating ring which encloses part of the gamma chain. F(1) is attached to F(0) by a central stalk formed by the gamma and epsilon chains, while a peripheral stalk is formed by the delta and b chains.</text>
</comment>
<dbReference type="RefSeq" id="WP_168773365.1">
    <property type="nucleotide sequence ID" value="NZ_JAABNR010000002.1"/>
</dbReference>
<dbReference type="GO" id="GO:0005886">
    <property type="term" value="C:plasma membrane"/>
    <property type="evidence" value="ECO:0007669"/>
    <property type="project" value="UniProtKB-SubCell"/>
</dbReference>
<evidence type="ECO:0000256" key="7">
    <source>
        <dbReference type="ARBA" id="ARBA00023065"/>
    </source>
</evidence>
<comment type="subcellular location">
    <subcellularLocation>
        <location evidence="13">Cell membrane</location>
        <topology evidence="13">Single-pass membrane protein</topology>
    </subcellularLocation>
    <subcellularLocation>
        <location evidence="12">Endomembrane system</location>
        <topology evidence="12">Single-pass membrane protein</topology>
    </subcellularLocation>
</comment>
<keyword evidence="4 13" id="KW-0812">Transmembrane</keyword>
<evidence type="ECO:0000256" key="9">
    <source>
        <dbReference type="ARBA" id="ARBA00023310"/>
    </source>
</evidence>
<evidence type="ECO:0000256" key="2">
    <source>
        <dbReference type="ARBA" id="ARBA00022448"/>
    </source>
</evidence>
<keyword evidence="2 13" id="KW-0813">Transport</keyword>
<dbReference type="AlphaFoldDB" id="A0AAE4YA74"/>
<reference evidence="17" key="1">
    <citation type="submission" date="2020-01" db="EMBL/GenBank/DDBJ databases">
        <authorList>
            <person name="Chen W.-M."/>
        </authorList>
    </citation>
    <scope>NUCLEOTIDE SEQUENCE</scope>
    <source>
        <strain evidence="17">CYK-10</strain>
    </source>
</reference>
<keyword evidence="15" id="KW-0175">Coiled coil</keyword>
<evidence type="ECO:0000256" key="14">
    <source>
        <dbReference type="RuleBase" id="RU003848"/>
    </source>
</evidence>
<dbReference type="InterPro" id="IPR050059">
    <property type="entry name" value="ATP_synthase_B_chain"/>
</dbReference>
<evidence type="ECO:0000256" key="13">
    <source>
        <dbReference type="HAMAP-Rule" id="MF_01398"/>
    </source>
</evidence>
<evidence type="ECO:0000256" key="12">
    <source>
        <dbReference type="ARBA" id="ARBA00037847"/>
    </source>
</evidence>
<dbReference type="EMBL" id="JAABNR010000002">
    <property type="protein sequence ID" value="NBZ86564.1"/>
    <property type="molecule type" value="Genomic_DNA"/>
</dbReference>
<feature type="transmembrane region" description="Helical" evidence="13">
    <location>
        <begin position="28"/>
        <end position="49"/>
    </location>
</feature>
<evidence type="ECO:0000256" key="3">
    <source>
        <dbReference type="ARBA" id="ARBA00022547"/>
    </source>
</evidence>
<evidence type="ECO:0000256" key="8">
    <source>
        <dbReference type="ARBA" id="ARBA00023136"/>
    </source>
</evidence>
<dbReference type="InterPro" id="IPR002146">
    <property type="entry name" value="ATP_synth_b/b'su_bac/chlpt"/>
</dbReference>
<dbReference type="PANTHER" id="PTHR33445">
    <property type="entry name" value="ATP SYNTHASE SUBUNIT B', CHLOROPLASTIC"/>
    <property type="match status" value="1"/>
</dbReference>
<evidence type="ECO:0000256" key="4">
    <source>
        <dbReference type="ARBA" id="ARBA00022692"/>
    </source>
</evidence>
<name>A0AAE4YA74_9RHOB</name>
<accession>A0AAE4YA74</accession>
<keyword evidence="16" id="KW-0732">Signal</keyword>
<evidence type="ECO:0000313" key="17">
    <source>
        <dbReference type="EMBL" id="NBZ86564.1"/>
    </source>
</evidence>
<dbReference type="PANTHER" id="PTHR33445:SF1">
    <property type="entry name" value="ATP SYNTHASE SUBUNIT B"/>
    <property type="match status" value="1"/>
</dbReference>
<dbReference type="GO" id="GO:0045259">
    <property type="term" value="C:proton-transporting ATP synthase complex"/>
    <property type="evidence" value="ECO:0007669"/>
    <property type="project" value="UniProtKB-KW"/>
</dbReference>
<proteinExistence type="inferred from homology"/>
<keyword evidence="9 13" id="KW-0066">ATP synthesis</keyword>
<dbReference type="Proteomes" id="UP001193501">
    <property type="component" value="Unassembled WGS sequence"/>
</dbReference>
<dbReference type="CDD" id="cd06503">
    <property type="entry name" value="ATP-synt_Fo_b"/>
    <property type="match status" value="1"/>
</dbReference>
<keyword evidence="5 13" id="KW-0375">Hydrogen ion transport</keyword>
<dbReference type="HAMAP" id="MF_01398">
    <property type="entry name" value="ATP_synth_b_bprime"/>
    <property type="match status" value="1"/>
</dbReference>
<dbReference type="Pfam" id="PF00430">
    <property type="entry name" value="ATP-synt_B"/>
    <property type="match status" value="1"/>
</dbReference>
<evidence type="ECO:0000256" key="1">
    <source>
        <dbReference type="ARBA" id="ARBA00005513"/>
    </source>
</evidence>
<feature type="signal peptide" evidence="16">
    <location>
        <begin position="1"/>
        <end position="18"/>
    </location>
</feature>
<evidence type="ECO:0000256" key="5">
    <source>
        <dbReference type="ARBA" id="ARBA00022781"/>
    </source>
</evidence>
<keyword evidence="13" id="KW-1003">Cell membrane</keyword>
<evidence type="ECO:0000313" key="18">
    <source>
        <dbReference type="Proteomes" id="UP001193501"/>
    </source>
</evidence>
<dbReference type="GO" id="GO:0046961">
    <property type="term" value="F:proton-transporting ATPase activity, rotational mechanism"/>
    <property type="evidence" value="ECO:0007669"/>
    <property type="project" value="TreeGrafter"/>
</dbReference>
<evidence type="ECO:0000256" key="10">
    <source>
        <dbReference type="ARBA" id="ARBA00025198"/>
    </source>
</evidence>
<dbReference type="GO" id="GO:0012505">
    <property type="term" value="C:endomembrane system"/>
    <property type="evidence" value="ECO:0007669"/>
    <property type="project" value="UniProtKB-SubCell"/>
</dbReference>
<comment type="similarity">
    <text evidence="1 13 14">Belongs to the ATPase B chain family.</text>
</comment>
<feature type="chain" id="PRO_5041904270" description="ATP synthase subunit b" evidence="16">
    <location>
        <begin position="19"/>
        <end position="185"/>
    </location>
</feature>
<evidence type="ECO:0000256" key="11">
    <source>
        <dbReference type="ARBA" id="ARBA00025614"/>
    </source>
</evidence>
<keyword evidence="8 13" id="KW-0472">Membrane</keyword>
<feature type="coiled-coil region" evidence="15">
    <location>
        <begin position="64"/>
        <end position="146"/>
    </location>
</feature>
<comment type="function">
    <text evidence="10 13">F(1)F(0) ATP synthase produces ATP from ADP in the presence of a proton or sodium gradient. F-type ATPases consist of two structural domains, F(1) containing the extramembraneous catalytic core and F(0) containing the membrane proton channel, linked together by a central stalk and a peripheral stalk. During catalysis, ATP synthesis in the catalytic domain of F(1) is coupled via a rotary mechanism of the central stalk subunits to proton translocation.</text>
</comment>
<sequence length="185" mass="19350">MKKLLSLSLILAASPVLAAEGPFFSLRNADFVVSLAFIVFVGALIYFGVPGMIGRMLDDRANGIKNSLDEARLLREEAQALLASYEAKAREVTAQSARIVEGAKAEAQAAAELAKADLAKAITRKLAAAEEQIESTVKAAEAAVRDRAVSVSVAVAAEVLKSQMTAEQAAASVDASIAQVAARIH</sequence>
<organism evidence="17 18">
    <name type="scientific">Stagnihabitans tardus</name>
    <dbReference type="NCBI Taxonomy" id="2699202"/>
    <lineage>
        <taxon>Bacteria</taxon>
        <taxon>Pseudomonadati</taxon>
        <taxon>Pseudomonadota</taxon>
        <taxon>Alphaproteobacteria</taxon>
        <taxon>Rhodobacterales</taxon>
        <taxon>Paracoccaceae</taxon>
        <taxon>Stagnihabitans</taxon>
    </lineage>
</organism>